<organism evidence="1 2">
    <name type="scientific">Methylophilus flavus</name>
    <dbReference type="NCBI Taxonomy" id="640084"/>
    <lineage>
        <taxon>Bacteria</taxon>
        <taxon>Pseudomonadati</taxon>
        <taxon>Pseudomonadota</taxon>
        <taxon>Betaproteobacteria</taxon>
        <taxon>Nitrosomonadales</taxon>
        <taxon>Methylophilaceae</taxon>
        <taxon>Methylophilus</taxon>
    </lineage>
</organism>
<dbReference type="InterPro" id="IPR050155">
    <property type="entry name" value="HAD-like_hydrolase_sf"/>
</dbReference>
<dbReference type="EMBL" id="JBHTLN010000001">
    <property type="protein sequence ID" value="MFD1121076.1"/>
    <property type="molecule type" value="Genomic_DNA"/>
</dbReference>
<dbReference type="SFLD" id="SFLDS00003">
    <property type="entry name" value="Haloacid_Dehalogenase"/>
    <property type="match status" value="1"/>
</dbReference>
<dbReference type="InterPro" id="IPR041492">
    <property type="entry name" value="HAD_2"/>
</dbReference>
<protein>
    <submittedName>
        <fullName evidence="1">HAD family hydrolase</fullName>
        <ecNumber evidence="1">3.-.-.-</ecNumber>
    </submittedName>
</protein>
<dbReference type="SUPFAM" id="SSF56784">
    <property type="entry name" value="HAD-like"/>
    <property type="match status" value="1"/>
</dbReference>
<keyword evidence="2" id="KW-1185">Reference proteome</keyword>
<evidence type="ECO:0000313" key="1">
    <source>
        <dbReference type="EMBL" id="MFD1121076.1"/>
    </source>
</evidence>
<sequence>MIESDTVKQFDLIVWDWDGTIADSTGMITQALIKAADEAGLPALSEARARSIIGLGLRESIEVLYGSIPSEQAQALITHYNRNYYAAEETILLFSGITETIASIARKGCKQAVATGKGRRGLNAALQLSGLAKYFSATKTVDECFSKPHPQMLDELMDELVVMPERTLMIGDSQYDMQMGKNAGVITAAVTYGSQTATHLQQYSPDNMFHDVAALSAWLLAST</sequence>
<dbReference type="Gene3D" id="1.10.150.240">
    <property type="entry name" value="Putative phosphatase, domain 2"/>
    <property type="match status" value="1"/>
</dbReference>
<dbReference type="Pfam" id="PF13419">
    <property type="entry name" value="HAD_2"/>
    <property type="match status" value="1"/>
</dbReference>
<dbReference type="PANTHER" id="PTHR43434">
    <property type="entry name" value="PHOSPHOGLYCOLATE PHOSPHATASE"/>
    <property type="match status" value="1"/>
</dbReference>
<dbReference type="PANTHER" id="PTHR43434:SF24">
    <property type="entry name" value="HYDROLASE-RELATED"/>
    <property type="match status" value="1"/>
</dbReference>
<gene>
    <name evidence="1" type="ORF">ACFQ2T_01045</name>
</gene>
<dbReference type="Proteomes" id="UP001597206">
    <property type="component" value="Unassembled WGS sequence"/>
</dbReference>
<name>A0ABW3PAF7_9PROT</name>
<dbReference type="EC" id="3.-.-.-" evidence="1"/>
<dbReference type="GO" id="GO:0016787">
    <property type="term" value="F:hydrolase activity"/>
    <property type="evidence" value="ECO:0007669"/>
    <property type="project" value="UniProtKB-KW"/>
</dbReference>
<reference evidence="2" key="1">
    <citation type="journal article" date="2019" name="Int. J. Syst. Evol. Microbiol.">
        <title>The Global Catalogue of Microorganisms (GCM) 10K type strain sequencing project: providing services to taxonomists for standard genome sequencing and annotation.</title>
        <authorList>
            <consortium name="The Broad Institute Genomics Platform"/>
            <consortium name="The Broad Institute Genome Sequencing Center for Infectious Disease"/>
            <person name="Wu L."/>
            <person name="Ma J."/>
        </authorList>
    </citation>
    <scope>NUCLEOTIDE SEQUENCE [LARGE SCALE GENOMIC DNA]</scope>
    <source>
        <strain evidence="2">CCUG 58411</strain>
    </source>
</reference>
<dbReference type="InterPro" id="IPR023198">
    <property type="entry name" value="PGP-like_dom2"/>
</dbReference>
<dbReference type="Gene3D" id="3.40.50.1000">
    <property type="entry name" value="HAD superfamily/HAD-like"/>
    <property type="match status" value="1"/>
</dbReference>
<dbReference type="NCBIfam" id="TIGR01549">
    <property type="entry name" value="HAD-SF-IA-v1"/>
    <property type="match status" value="1"/>
</dbReference>
<comment type="caution">
    <text evidence="1">The sequence shown here is derived from an EMBL/GenBank/DDBJ whole genome shotgun (WGS) entry which is preliminary data.</text>
</comment>
<keyword evidence="1" id="KW-0378">Hydrolase</keyword>
<dbReference type="InterPro" id="IPR023214">
    <property type="entry name" value="HAD_sf"/>
</dbReference>
<evidence type="ECO:0000313" key="2">
    <source>
        <dbReference type="Proteomes" id="UP001597206"/>
    </source>
</evidence>
<dbReference type="SFLD" id="SFLDG01129">
    <property type="entry name" value="C1.5:_HAD__Beta-PGM__Phosphata"/>
    <property type="match status" value="1"/>
</dbReference>
<dbReference type="RefSeq" id="WP_379029302.1">
    <property type="nucleotide sequence ID" value="NZ_JBHTLN010000001.1"/>
</dbReference>
<proteinExistence type="predicted"/>
<dbReference type="InterPro" id="IPR006439">
    <property type="entry name" value="HAD-SF_hydro_IA"/>
</dbReference>
<dbReference type="InterPro" id="IPR036412">
    <property type="entry name" value="HAD-like_sf"/>
</dbReference>
<accession>A0ABW3PAF7</accession>